<feature type="compositionally biased region" description="Low complexity" evidence="1">
    <location>
        <begin position="32"/>
        <end position="43"/>
    </location>
</feature>
<feature type="region of interest" description="Disordered" evidence="1">
    <location>
        <begin position="1"/>
        <end position="43"/>
    </location>
</feature>
<sequence length="72" mass="7350">MAWVEAQGALADGPGPRAPARPPAETAKPEAAEMAPVPEAPVSVDKARPVEAAKVRRVAAPSAVLWEAAWAG</sequence>
<protein>
    <submittedName>
        <fullName evidence="2">Uncharacterized protein</fullName>
    </submittedName>
</protein>
<keyword evidence="3" id="KW-1185">Reference proteome</keyword>
<dbReference type="AlphaFoldDB" id="A0A512BMT8"/>
<reference evidence="2 3" key="1">
    <citation type="submission" date="2019-07" db="EMBL/GenBank/DDBJ databases">
        <title>Whole genome shotgun sequence of Microvirga aerophila NBRC 106136.</title>
        <authorList>
            <person name="Hosoyama A."/>
            <person name="Uohara A."/>
            <person name="Ohji S."/>
            <person name="Ichikawa N."/>
        </authorList>
    </citation>
    <scope>NUCLEOTIDE SEQUENCE [LARGE SCALE GENOMIC DNA]</scope>
    <source>
        <strain evidence="2 3">NBRC 106136</strain>
    </source>
</reference>
<evidence type="ECO:0000313" key="2">
    <source>
        <dbReference type="EMBL" id="GEO13269.1"/>
    </source>
</evidence>
<organism evidence="2 3">
    <name type="scientific">Microvirga aerophila</name>
    <dbReference type="NCBI Taxonomy" id="670291"/>
    <lineage>
        <taxon>Bacteria</taxon>
        <taxon>Pseudomonadati</taxon>
        <taxon>Pseudomonadota</taxon>
        <taxon>Alphaproteobacteria</taxon>
        <taxon>Hyphomicrobiales</taxon>
        <taxon>Methylobacteriaceae</taxon>
        <taxon>Microvirga</taxon>
    </lineage>
</organism>
<comment type="caution">
    <text evidence="2">The sequence shown here is derived from an EMBL/GenBank/DDBJ whole genome shotgun (WGS) entry which is preliminary data.</text>
</comment>
<accession>A0A512BMT8</accession>
<evidence type="ECO:0000313" key="3">
    <source>
        <dbReference type="Proteomes" id="UP000321085"/>
    </source>
</evidence>
<gene>
    <name evidence="2" type="ORF">MAE02_09650</name>
</gene>
<dbReference type="Proteomes" id="UP000321085">
    <property type="component" value="Unassembled WGS sequence"/>
</dbReference>
<evidence type="ECO:0000256" key="1">
    <source>
        <dbReference type="SAM" id="MobiDB-lite"/>
    </source>
</evidence>
<dbReference type="EMBL" id="BJYU01000008">
    <property type="protein sequence ID" value="GEO13269.1"/>
    <property type="molecule type" value="Genomic_DNA"/>
</dbReference>
<name>A0A512BMT8_9HYPH</name>
<proteinExistence type="predicted"/>